<dbReference type="Gene3D" id="3.30.1490.20">
    <property type="entry name" value="ATP-grasp fold, A domain"/>
    <property type="match status" value="1"/>
</dbReference>
<gene>
    <name evidence="19" type="ORF">COY31_02510</name>
</gene>
<dbReference type="FunFam" id="3.30.1490.20:FF:000010">
    <property type="entry name" value="Phosphoenolpyruvate synthase"/>
    <property type="match status" value="1"/>
</dbReference>
<dbReference type="EC" id="2.7.9.2" evidence="5 15"/>
<keyword evidence="7 15" id="KW-0808">Transferase</keyword>
<dbReference type="AlphaFoldDB" id="A0A2M7TF97"/>
<dbReference type="InterPro" id="IPR002192">
    <property type="entry name" value="PPDK_AMP/ATP-bd"/>
</dbReference>
<dbReference type="InterPro" id="IPR013815">
    <property type="entry name" value="ATP_grasp_subdomain_1"/>
</dbReference>
<accession>A0A2M7TF97</accession>
<dbReference type="GO" id="GO:0006094">
    <property type="term" value="P:gluconeogenesis"/>
    <property type="evidence" value="ECO:0007669"/>
    <property type="project" value="UniProtKB-UniPathway"/>
</dbReference>
<evidence type="ECO:0000256" key="9">
    <source>
        <dbReference type="ARBA" id="ARBA00022741"/>
    </source>
</evidence>
<evidence type="ECO:0000256" key="2">
    <source>
        <dbReference type="ARBA" id="ARBA00002988"/>
    </source>
</evidence>
<organism evidence="19 20">
    <name type="scientific">Candidatus Wolfebacteria bacterium CG_4_10_14_0_2_um_filter_39_18</name>
    <dbReference type="NCBI Taxonomy" id="1975061"/>
    <lineage>
        <taxon>Bacteria</taxon>
        <taxon>Candidatus Wolfeibacteriota</taxon>
    </lineage>
</organism>
<evidence type="ECO:0000256" key="7">
    <source>
        <dbReference type="ARBA" id="ARBA00022679"/>
    </source>
</evidence>
<evidence type="ECO:0000256" key="15">
    <source>
        <dbReference type="PIRNR" id="PIRNR000854"/>
    </source>
</evidence>
<comment type="catalytic activity">
    <reaction evidence="14 15">
        <text>pyruvate + ATP + H2O = phosphoenolpyruvate + AMP + phosphate + 2 H(+)</text>
        <dbReference type="Rhea" id="RHEA:11364"/>
        <dbReference type="ChEBI" id="CHEBI:15361"/>
        <dbReference type="ChEBI" id="CHEBI:15377"/>
        <dbReference type="ChEBI" id="CHEBI:15378"/>
        <dbReference type="ChEBI" id="CHEBI:30616"/>
        <dbReference type="ChEBI" id="CHEBI:43474"/>
        <dbReference type="ChEBI" id="CHEBI:58702"/>
        <dbReference type="ChEBI" id="CHEBI:456215"/>
        <dbReference type="EC" id="2.7.9.2"/>
    </reaction>
</comment>
<evidence type="ECO:0000256" key="3">
    <source>
        <dbReference type="ARBA" id="ARBA00004742"/>
    </source>
</evidence>
<evidence type="ECO:0000256" key="4">
    <source>
        <dbReference type="ARBA" id="ARBA00007837"/>
    </source>
</evidence>
<comment type="pathway">
    <text evidence="3 15">Carbohydrate biosynthesis; gluconeogenesis.</text>
</comment>
<proteinExistence type="inferred from homology"/>
<dbReference type="InterPro" id="IPR036637">
    <property type="entry name" value="Phosphohistidine_dom_sf"/>
</dbReference>
<protein>
    <recommendedName>
        <fullName evidence="6 15">Phosphoenolpyruvate synthase</fullName>
        <shortName evidence="15">PEP synthase</shortName>
        <ecNumber evidence="5 15">2.7.9.2</ecNumber>
    </recommendedName>
    <alternativeName>
        <fullName evidence="13 15">Pyruvate, water dikinase</fullName>
    </alternativeName>
</protein>
<dbReference type="InterPro" id="IPR008279">
    <property type="entry name" value="PEP-util_enz_mobile_dom"/>
</dbReference>
<dbReference type="PANTHER" id="PTHR43030:SF1">
    <property type="entry name" value="PHOSPHOENOLPYRUVATE SYNTHASE"/>
    <property type="match status" value="1"/>
</dbReference>
<dbReference type="GO" id="GO:0008986">
    <property type="term" value="F:pyruvate, water dikinase activity"/>
    <property type="evidence" value="ECO:0007669"/>
    <property type="project" value="UniProtKB-EC"/>
</dbReference>
<dbReference type="InterPro" id="IPR040442">
    <property type="entry name" value="Pyrv_kinase-like_dom_sf"/>
</dbReference>
<dbReference type="PIRSF" id="PIRSF000854">
    <property type="entry name" value="PEP_synthase"/>
    <property type="match status" value="1"/>
</dbReference>
<dbReference type="SUPFAM" id="SSF56059">
    <property type="entry name" value="Glutathione synthetase ATP-binding domain-like"/>
    <property type="match status" value="1"/>
</dbReference>
<reference evidence="20" key="1">
    <citation type="submission" date="2017-09" db="EMBL/GenBank/DDBJ databases">
        <title>Depth-based differentiation of microbial function through sediment-hosted aquifers and enrichment of novel symbionts in the deep terrestrial subsurface.</title>
        <authorList>
            <person name="Probst A.J."/>
            <person name="Ladd B."/>
            <person name="Jarett J.K."/>
            <person name="Geller-Mcgrath D.E."/>
            <person name="Sieber C.M.K."/>
            <person name="Emerson J.B."/>
            <person name="Anantharaman K."/>
            <person name="Thomas B.C."/>
            <person name="Malmstrom R."/>
            <person name="Stieglmeier M."/>
            <person name="Klingl A."/>
            <person name="Woyke T."/>
            <person name="Ryan C.M."/>
            <person name="Banfield J.F."/>
        </authorList>
    </citation>
    <scope>NUCLEOTIDE SEQUENCE [LARGE SCALE GENOMIC DNA]</scope>
</reference>
<dbReference type="Gene3D" id="3.20.20.60">
    <property type="entry name" value="Phosphoenolpyruvate-binding domains"/>
    <property type="match status" value="1"/>
</dbReference>
<keyword evidence="8 15" id="KW-0479">Metal-binding</keyword>
<evidence type="ECO:0000259" key="17">
    <source>
        <dbReference type="Pfam" id="PF01326"/>
    </source>
</evidence>
<comment type="similarity">
    <text evidence="4 15">Belongs to the PEP-utilizing enzyme family.</text>
</comment>
<name>A0A2M7TF97_9BACT</name>
<dbReference type="InterPro" id="IPR023151">
    <property type="entry name" value="PEP_util_CS"/>
</dbReference>
<evidence type="ECO:0000256" key="13">
    <source>
        <dbReference type="ARBA" id="ARBA00033470"/>
    </source>
</evidence>
<evidence type="ECO:0000256" key="11">
    <source>
        <dbReference type="ARBA" id="ARBA00022840"/>
    </source>
</evidence>
<dbReference type="Proteomes" id="UP000230553">
    <property type="component" value="Unassembled WGS sequence"/>
</dbReference>
<keyword evidence="10 15" id="KW-0418">Kinase</keyword>
<dbReference type="PROSITE" id="PS00742">
    <property type="entry name" value="PEP_ENZYMES_2"/>
    <property type="match status" value="1"/>
</dbReference>
<keyword evidence="12 15" id="KW-0460">Magnesium</keyword>
<evidence type="ECO:0000256" key="14">
    <source>
        <dbReference type="ARBA" id="ARBA00047700"/>
    </source>
</evidence>
<sequence>MKTFIKQFKDVGIKNVLEVGGKNGSLGEMIQYLKPKGLNVPDGFAITADAYRFFLEEARLKSKNSSFAKASAGRQNLKGFIKQTLSGLNTKNLQDLAKRGEAIREAIKSVELPKELEKEIVLNYQKFEKEYGKNTDVAVRTSGTTEDAPDASFAGQYETFLNIRGSVKVLQAVKASFASLFTNRAISYRADKGFDYSKMALSVGVQKMARSDLGCSGIMFTLDTESGFPDVVLISGAWGLGEMVVQGEVTPDEFSVFKKTNAIIDKRLGDKTRKMIYSTGQGIKKTKIVDTNKEEREKFVLSEAEILKLAKWGVIIEKHYTALRKKWTPMDMEWAKDGKTGELFIVQARPETVHSRRDFSKIKEYKLQTSSSKLQVLVRGASVGNKIAVGKARIILDAKQIGQFKAGEVLVTDMTDPDWESIMKIASAIVTDKGSRTSHAAIVSRELGIPCVVGSGNATRKIKTGQIVTVDITSSDGVVYDGALKFKIIEHDIKKFPRPKTKITMNIATSDTAFEKSLLPNDGIGLAREEFIIASDIGIHPNLILDFEKIKKRNFQFPISNFQINSKFKNAKYLKQIIKEVEKRTIGYKDKKQFYVDRLAYGIAKIAAAFYPKQVIVRFSDFKTNEYRALVGGEIYEPQEENPMIGWRGASRYYHPNFAPAFVLELEAIKKVREKMKLDNVAVMVPFCRTVEEGKRVLEIMRKNGLRHKAKNKKFLYPKRSTLNPLKVYVMCEIPSNVVLADEFLDVFDGMSIGSNDLTQLTVGIDRDASELVRDIANENDESVKKLIAEVIKKCRAKKKYVGICGDAPSTFPDFARFLVREGIKSISLSPDAIIKTTMDIVREEKKIIK</sequence>
<dbReference type="InterPro" id="IPR000121">
    <property type="entry name" value="PEP_util_C"/>
</dbReference>
<dbReference type="FunFam" id="3.30.470.20:FF:000017">
    <property type="entry name" value="Phosphoenolpyruvate synthase"/>
    <property type="match status" value="1"/>
</dbReference>
<dbReference type="Gene3D" id="3.50.30.10">
    <property type="entry name" value="Phosphohistidine domain"/>
    <property type="match status" value="1"/>
</dbReference>
<keyword evidence="11 15" id="KW-0067">ATP-binding</keyword>
<dbReference type="Pfam" id="PF01326">
    <property type="entry name" value="PPDK_N"/>
    <property type="match status" value="1"/>
</dbReference>
<evidence type="ECO:0000256" key="8">
    <source>
        <dbReference type="ARBA" id="ARBA00022723"/>
    </source>
</evidence>
<feature type="domain" description="Pyruvate phosphate dikinase AMP/ATP-binding" evidence="17">
    <location>
        <begin position="18"/>
        <end position="363"/>
    </location>
</feature>
<keyword evidence="19" id="KW-0670">Pyruvate</keyword>
<evidence type="ECO:0000313" key="20">
    <source>
        <dbReference type="Proteomes" id="UP000230553"/>
    </source>
</evidence>
<comment type="cofactor">
    <cofactor evidence="1 15">
        <name>Mg(2+)</name>
        <dbReference type="ChEBI" id="CHEBI:18420"/>
    </cofactor>
</comment>
<dbReference type="GO" id="GO:0005524">
    <property type="term" value="F:ATP binding"/>
    <property type="evidence" value="ECO:0007669"/>
    <property type="project" value="UniProtKB-KW"/>
</dbReference>
<evidence type="ECO:0000259" key="16">
    <source>
        <dbReference type="Pfam" id="PF00391"/>
    </source>
</evidence>
<evidence type="ECO:0000256" key="12">
    <source>
        <dbReference type="ARBA" id="ARBA00022842"/>
    </source>
</evidence>
<dbReference type="NCBIfam" id="NF005057">
    <property type="entry name" value="PRK06464.1"/>
    <property type="match status" value="1"/>
</dbReference>
<feature type="domain" description="PEP-utilising enzyme C-terminal" evidence="18">
    <location>
        <begin position="500"/>
        <end position="841"/>
    </location>
</feature>
<evidence type="ECO:0000313" key="19">
    <source>
        <dbReference type="EMBL" id="PIZ44497.1"/>
    </source>
</evidence>
<feature type="domain" description="PEP-utilising enzyme mobile" evidence="16">
    <location>
        <begin position="404"/>
        <end position="473"/>
    </location>
</feature>
<keyword evidence="9 15" id="KW-0547">Nucleotide-binding</keyword>
<evidence type="ECO:0000256" key="5">
    <source>
        <dbReference type="ARBA" id="ARBA00011996"/>
    </source>
</evidence>
<evidence type="ECO:0000259" key="18">
    <source>
        <dbReference type="Pfam" id="PF02896"/>
    </source>
</evidence>
<dbReference type="Pfam" id="PF00391">
    <property type="entry name" value="PEP-utilizers"/>
    <property type="match status" value="1"/>
</dbReference>
<dbReference type="InterPro" id="IPR015813">
    <property type="entry name" value="Pyrv/PenolPyrv_kinase-like_dom"/>
</dbReference>
<dbReference type="SUPFAM" id="SSF52009">
    <property type="entry name" value="Phosphohistidine domain"/>
    <property type="match status" value="1"/>
</dbReference>
<dbReference type="GO" id="GO:0046872">
    <property type="term" value="F:metal ion binding"/>
    <property type="evidence" value="ECO:0007669"/>
    <property type="project" value="UniProtKB-KW"/>
</dbReference>
<dbReference type="PANTHER" id="PTHR43030">
    <property type="entry name" value="PHOSPHOENOLPYRUVATE SYNTHASE"/>
    <property type="match status" value="1"/>
</dbReference>
<evidence type="ECO:0000256" key="10">
    <source>
        <dbReference type="ARBA" id="ARBA00022777"/>
    </source>
</evidence>
<dbReference type="Pfam" id="PF02896">
    <property type="entry name" value="PEP-utilizers_C"/>
    <property type="match status" value="1"/>
</dbReference>
<comment type="function">
    <text evidence="2 15">Catalyzes the phosphorylation of pyruvate to phosphoenolpyruvate.</text>
</comment>
<evidence type="ECO:0000256" key="1">
    <source>
        <dbReference type="ARBA" id="ARBA00001946"/>
    </source>
</evidence>
<dbReference type="Gene3D" id="3.30.470.20">
    <property type="entry name" value="ATP-grasp fold, B domain"/>
    <property type="match status" value="1"/>
</dbReference>
<dbReference type="SUPFAM" id="SSF51621">
    <property type="entry name" value="Phosphoenolpyruvate/pyruvate domain"/>
    <property type="match status" value="1"/>
</dbReference>
<comment type="caution">
    <text evidence="19">The sequence shown here is derived from an EMBL/GenBank/DDBJ whole genome shotgun (WGS) entry which is preliminary data.</text>
</comment>
<dbReference type="NCBIfam" id="TIGR01418">
    <property type="entry name" value="PEP_synth"/>
    <property type="match status" value="1"/>
</dbReference>
<evidence type="ECO:0000256" key="6">
    <source>
        <dbReference type="ARBA" id="ARBA00021623"/>
    </source>
</evidence>
<dbReference type="InterPro" id="IPR006319">
    <property type="entry name" value="PEP_synth"/>
</dbReference>
<dbReference type="UniPathway" id="UPA00138"/>
<dbReference type="EMBL" id="PFNM01000046">
    <property type="protein sequence ID" value="PIZ44497.1"/>
    <property type="molecule type" value="Genomic_DNA"/>
</dbReference>